<name>A0A8J6HM26_TENMO</name>
<feature type="transmembrane region" description="Helical" evidence="1">
    <location>
        <begin position="77"/>
        <end position="101"/>
    </location>
</feature>
<keyword evidence="4" id="KW-1185">Reference proteome</keyword>
<feature type="domain" description="Acyltransferase 3" evidence="2">
    <location>
        <begin position="174"/>
        <end position="454"/>
    </location>
</feature>
<dbReference type="PANTHER" id="PTHR11161">
    <property type="entry name" value="O-ACYLTRANSFERASE"/>
    <property type="match status" value="1"/>
</dbReference>
<reference evidence="3" key="1">
    <citation type="journal article" date="2020" name="J Insects Food Feed">
        <title>The yellow mealworm (Tenebrio molitor) genome: a resource for the emerging insects as food and feed industry.</title>
        <authorList>
            <person name="Eriksson T."/>
            <person name="Andere A."/>
            <person name="Kelstrup H."/>
            <person name="Emery V."/>
            <person name="Picard C."/>
        </authorList>
    </citation>
    <scope>NUCLEOTIDE SEQUENCE</scope>
    <source>
        <strain evidence="3">Stoneville</strain>
        <tissue evidence="3">Whole head</tissue>
    </source>
</reference>
<proteinExistence type="predicted"/>
<keyword evidence="1" id="KW-1133">Transmembrane helix</keyword>
<evidence type="ECO:0000313" key="3">
    <source>
        <dbReference type="EMBL" id="KAH0816917.1"/>
    </source>
</evidence>
<feature type="transmembrane region" description="Helical" evidence="1">
    <location>
        <begin position="399"/>
        <end position="424"/>
    </location>
</feature>
<dbReference type="PANTHER" id="PTHR11161:SF0">
    <property type="entry name" value="O-ACYLTRANSFERASE LIKE PROTEIN"/>
    <property type="match status" value="1"/>
</dbReference>
<dbReference type="AlphaFoldDB" id="A0A8J6HM26"/>
<feature type="transmembrane region" description="Helical" evidence="1">
    <location>
        <begin position="279"/>
        <end position="299"/>
    </location>
</feature>
<feature type="transmembrane region" description="Helical" evidence="1">
    <location>
        <begin position="140"/>
        <end position="160"/>
    </location>
</feature>
<sequence length="484" mass="55379">MNLFYLNQRFAKVYQFVKNAAFVWSVCVPDSCHSEDVYNHFSKSIYGLSEGLNVTISLEEADCVTIFDDKSLNQTELIIIGLLVGFIAIVTVSTVVDLFYLTPEEASSNKLVNIFSAYTNSKRIFARGDGNSDLDCVHGIRFLSTCYVVIGHRYLMLMFFPSINSLKIMDEVKKSGRMNWILFYLYRYMRITPPLALVVLCYATLVHHLGSGPLWHDMLEIVQKPCQEYWWATLLHIQNYVHPFPLCMTQAWYLTCDMQYYFLSPLILIPLWKCRIFGYINYVLVYVLSIASNFYLAWINRYGGGVPVTNQLFSTKYFQHHYIAPHTRAATYIIGLGLGYSIHKTRGKKIPISYPFVVTLWTISVATMLAALVGCHAFHKENHEYNRLEASVFHSCSRSAWTFGIVWMVWACINGYGGPINYVLSSYVFRVLARISYSMYLLHMLMQYLMSGAAKMPGYFSDFSAVSSSRKVSQVPGSNHNPVG</sequence>
<evidence type="ECO:0000313" key="4">
    <source>
        <dbReference type="Proteomes" id="UP000719412"/>
    </source>
</evidence>
<protein>
    <recommendedName>
        <fullName evidence="2">Acyltransferase 3 domain-containing protein</fullName>
    </recommendedName>
</protein>
<evidence type="ECO:0000256" key="1">
    <source>
        <dbReference type="SAM" id="Phobius"/>
    </source>
</evidence>
<feature type="transmembrane region" description="Helical" evidence="1">
    <location>
        <begin position="354"/>
        <end position="379"/>
    </location>
</feature>
<dbReference type="GO" id="GO:0016747">
    <property type="term" value="F:acyltransferase activity, transferring groups other than amino-acyl groups"/>
    <property type="evidence" value="ECO:0007669"/>
    <property type="project" value="InterPro"/>
</dbReference>
<keyword evidence="1" id="KW-0472">Membrane</keyword>
<feature type="transmembrane region" description="Helical" evidence="1">
    <location>
        <begin position="319"/>
        <end position="342"/>
    </location>
</feature>
<dbReference type="EMBL" id="JABDTM020020721">
    <property type="protein sequence ID" value="KAH0816917.1"/>
    <property type="molecule type" value="Genomic_DNA"/>
</dbReference>
<gene>
    <name evidence="3" type="ORF">GEV33_005874</name>
</gene>
<comment type="caution">
    <text evidence="3">The sequence shown here is derived from an EMBL/GenBank/DDBJ whole genome shotgun (WGS) entry which is preliminary data.</text>
</comment>
<feature type="transmembrane region" description="Helical" evidence="1">
    <location>
        <begin position="251"/>
        <end position="272"/>
    </location>
</feature>
<evidence type="ECO:0000259" key="2">
    <source>
        <dbReference type="Pfam" id="PF01757"/>
    </source>
</evidence>
<dbReference type="Pfam" id="PF01757">
    <property type="entry name" value="Acyl_transf_3"/>
    <property type="match status" value="1"/>
</dbReference>
<feature type="transmembrane region" description="Helical" evidence="1">
    <location>
        <begin position="181"/>
        <end position="205"/>
    </location>
</feature>
<feature type="transmembrane region" description="Helical" evidence="1">
    <location>
        <begin position="431"/>
        <end position="450"/>
    </location>
</feature>
<organism evidence="3 4">
    <name type="scientific">Tenebrio molitor</name>
    <name type="common">Yellow mealworm beetle</name>
    <dbReference type="NCBI Taxonomy" id="7067"/>
    <lineage>
        <taxon>Eukaryota</taxon>
        <taxon>Metazoa</taxon>
        <taxon>Ecdysozoa</taxon>
        <taxon>Arthropoda</taxon>
        <taxon>Hexapoda</taxon>
        <taxon>Insecta</taxon>
        <taxon>Pterygota</taxon>
        <taxon>Neoptera</taxon>
        <taxon>Endopterygota</taxon>
        <taxon>Coleoptera</taxon>
        <taxon>Polyphaga</taxon>
        <taxon>Cucujiformia</taxon>
        <taxon>Tenebrionidae</taxon>
        <taxon>Tenebrio</taxon>
    </lineage>
</organism>
<dbReference type="Proteomes" id="UP000719412">
    <property type="component" value="Unassembled WGS sequence"/>
</dbReference>
<accession>A0A8J6HM26</accession>
<dbReference type="InterPro" id="IPR002656">
    <property type="entry name" value="Acyl_transf_3_dom"/>
</dbReference>
<keyword evidence="1" id="KW-0812">Transmembrane</keyword>
<dbReference type="InterPro" id="IPR052728">
    <property type="entry name" value="O2_lipid_transport_reg"/>
</dbReference>
<reference evidence="3" key="2">
    <citation type="submission" date="2021-08" db="EMBL/GenBank/DDBJ databases">
        <authorList>
            <person name="Eriksson T."/>
        </authorList>
    </citation>
    <scope>NUCLEOTIDE SEQUENCE</scope>
    <source>
        <strain evidence="3">Stoneville</strain>
        <tissue evidence="3">Whole head</tissue>
    </source>
</reference>